<protein>
    <submittedName>
        <fullName evidence="2">GNAT superfamily N-acetyltransferase</fullName>
    </submittedName>
</protein>
<feature type="domain" description="N-acetyltransferase" evidence="1">
    <location>
        <begin position="122"/>
        <end position="258"/>
    </location>
</feature>
<comment type="caution">
    <text evidence="2">The sequence shown here is derived from an EMBL/GenBank/DDBJ whole genome shotgun (WGS) entry which is preliminary data.</text>
</comment>
<organism evidence="2 3">
    <name type="scientific">Streptomyces demainii</name>
    <dbReference type="NCBI Taxonomy" id="588122"/>
    <lineage>
        <taxon>Bacteria</taxon>
        <taxon>Bacillati</taxon>
        <taxon>Actinomycetota</taxon>
        <taxon>Actinomycetes</taxon>
        <taxon>Kitasatosporales</taxon>
        <taxon>Streptomycetaceae</taxon>
        <taxon>Streptomyces</taxon>
    </lineage>
</organism>
<sequence length="258" mass="28395">MNPDMVRELYDREMRRGARADEPGVRVERVGAVVRQTGDREDCNGVLWSDLDEATADAVIAEQIRHFADAGRAFEWKLYAHDRPRDLGARLRAAGFVPEPEETLMVADVADVPTAVEPPRGIRLLPVTDAAGVERMADVHERAFGDDGTALRHLLLARLAEQPDTVVAVVAMDGDRPVSAARMELSPGASFAGLWGGGTVPEWRGRGVYRALVAYRARVAADRGYRYLQVDASDQSRPILSRLGFVPLTTTTPYLYRA</sequence>
<dbReference type="Gene3D" id="3.40.630.30">
    <property type="match status" value="1"/>
</dbReference>
<gene>
    <name evidence="2" type="ORF">JOF35_007768</name>
</gene>
<dbReference type="Pfam" id="PF00583">
    <property type="entry name" value="Acetyltransf_1"/>
    <property type="match status" value="1"/>
</dbReference>
<dbReference type="EMBL" id="JAURUE010000002">
    <property type="protein sequence ID" value="MDP9615430.1"/>
    <property type="molecule type" value="Genomic_DNA"/>
</dbReference>
<dbReference type="RefSeq" id="WP_253370928.1">
    <property type="nucleotide sequence ID" value="NZ_JAURUE010000002.1"/>
</dbReference>
<name>A0ABT9L3Z2_9ACTN</name>
<dbReference type="Proteomes" id="UP001234880">
    <property type="component" value="Unassembled WGS sequence"/>
</dbReference>
<evidence type="ECO:0000313" key="2">
    <source>
        <dbReference type="EMBL" id="MDP9615430.1"/>
    </source>
</evidence>
<evidence type="ECO:0000259" key="1">
    <source>
        <dbReference type="PROSITE" id="PS51186"/>
    </source>
</evidence>
<dbReference type="InterPro" id="IPR016181">
    <property type="entry name" value="Acyl_CoA_acyltransferase"/>
</dbReference>
<dbReference type="CDD" id="cd04301">
    <property type="entry name" value="NAT_SF"/>
    <property type="match status" value="1"/>
</dbReference>
<keyword evidence="3" id="KW-1185">Reference proteome</keyword>
<dbReference type="InterPro" id="IPR000182">
    <property type="entry name" value="GNAT_dom"/>
</dbReference>
<evidence type="ECO:0000313" key="3">
    <source>
        <dbReference type="Proteomes" id="UP001234880"/>
    </source>
</evidence>
<proteinExistence type="predicted"/>
<reference evidence="2 3" key="1">
    <citation type="submission" date="2023-07" db="EMBL/GenBank/DDBJ databases">
        <title>Sequencing the genomes of 1000 actinobacteria strains.</title>
        <authorList>
            <person name="Klenk H.-P."/>
        </authorList>
    </citation>
    <scope>NUCLEOTIDE SEQUENCE [LARGE SCALE GENOMIC DNA]</scope>
    <source>
        <strain evidence="2 3">DSM 41600</strain>
    </source>
</reference>
<dbReference type="SUPFAM" id="SSF55729">
    <property type="entry name" value="Acyl-CoA N-acyltransferases (Nat)"/>
    <property type="match status" value="1"/>
</dbReference>
<dbReference type="PROSITE" id="PS51186">
    <property type="entry name" value="GNAT"/>
    <property type="match status" value="1"/>
</dbReference>
<accession>A0ABT9L3Z2</accession>